<dbReference type="InterPro" id="IPR011010">
    <property type="entry name" value="DNA_brk_join_enz"/>
</dbReference>
<proteinExistence type="inferred from homology"/>
<evidence type="ECO:0000256" key="2">
    <source>
        <dbReference type="ARBA" id="ARBA00023125"/>
    </source>
</evidence>
<dbReference type="InterPro" id="IPR013762">
    <property type="entry name" value="Integrase-like_cat_sf"/>
</dbReference>
<keyword evidence="2" id="KW-0238">DNA-binding</keyword>
<dbReference type="OrthoDB" id="9806835at2"/>
<evidence type="ECO:0000256" key="1">
    <source>
        <dbReference type="ARBA" id="ARBA00008857"/>
    </source>
</evidence>
<dbReference type="CDD" id="cd01185">
    <property type="entry name" value="INTN1_C_like"/>
    <property type="match status" value="1"/>
</dbReference>
<dbReference type="Proteomes" id="UP000244929">
    <property type="component" value="Chromosome"/>
</dbReference>
<dbReference type="InterPro" id="IPR050090">
    <property type="entry name" value="Tyrosine_recombinase_XerCD"/>
</dbReference>
<dbReference type="RefSeq" id="WP_108778987.1">
    <property type="nucleotide sequence ID" value="NZ_CP029186.1"/>
</dbReference>
<dbReference type="PANTHER" id="PTHR30349:SF64">
    <property type="entry name" value="PROPHAGE INTEGRASE INTD-RELATED"/>
    <property type="match status" value="1"/>
</dbReference>
<reference evidence="5 6" key="1">
    <citation type="submission" date="2018-04" db="EMBL/GenBank/DDBJ databases">
        <title>Genome sequencing of Flavobacterium sp. HYN0059.</title>
        <authorList>
            <person name="Yi H."/>
            <person name="Baek C."/>
        </authorList>
    </citation>
    <scope>NUCLEOTIDE SEQUENCE [LARGE SCALE GENOMIC DNA]</scope>
    <source>
        <strain evidence="5 6">HYN0059</strain>
    </source>
</reference>
<name>A0A2S1R0V1_9FLAO</name>
<dbReference type="EMBL" id="CP029186">
    <property type="protein sequence ID" value="AWH86264.1"/>
    <property type="molecule type" value="Genomic_DNA"/>
</dbReference>
<dbReference type="InterPro" id="IPR025269">
    <property type="entry name" value="SAM-like_dom"/>
</dbReference>
<dbReference type="AlphaFoldDB" id="A0A2S1R0V1"/>
<dbReference type="GO" id="GO:0015074">
    <property type="term" value="P:DNA integration"/>
    <property type="evidence" value="ECO:0007669"/>
    <property type="project" value="InterPro"/>
</dbReference>
<dbReference type="Pfam" id="PF13102">
    <property type="entry name" value="Phage_int_SAM_5"/>
    <property type="match status" value="1"/>
</dbReference>
<protein>
    <submittedName>
        <fullName evidence="5">Integrase</fullName>
    </submittedName>
</protein>
<dbReference type="Gene3D" id="1.10.443.10">
    <property type="entry name" value="Intergrase catalytic core"/>
    <property type="match status" value="1"/>
</dbReference>
<dbReference type="Pfam" id="PF17293">
    <property type="entry name" value="Arm-DNA-bind_5"/>
    <property type="match status" value="1"/>
</dbReference>
<dbReference type="GO" id="GO:0003677">
    <property type="term" value="F:DNA binding"/>
    <property type="evidence" value="ECO:0007669"/>
    <property type="project" value="UniProtKB-KW"/>
</dbReference>
<dbReference type="PROSITE" id="PS51898">
    <property type="entry name" value="TYR_RECOMBINASE"/>
    <property type="match status" value="1"/>
</dbReference>
<comment type="similarity">
    <text evidence="1">Belongs to the 'phage' integrase family.</text>
</comment>
<dbReference type="InterPro" id="IPR002104">
    <property type="entry name" value="Integrase_catalytic"/>
</dbReference>
<dbReference type="Gene3D" id="1.10.150.130">
    <property type="match status" value="1"/>
</dbReference>
<keyword evidence="3" id="KW-0233">DNA recombination</keyword>
<dbReference type="PANTHER" id="PTHR30349">
    <property type="entry name" value="PHAGE INTEGRASE-RELATED"/>
    <property type="match status" value="1"/>
</dbReference>
<organism evidence="5 6">
    <name type="scientific">Flavobacterium album</name>
    <dbReference type="NCBI Taxonomy" id="2175091"/>
    <lineage>
        <taxon>Bacteria</taxon>
        <taxon>Pseudomonadati</taxon>
        <taxon>Bacteroidota</taxon>
        <taxon>Flavobacteriia</taxon>
        <taxon>Flavobacteriales</taxon>
        <taxon>Flavobacteriaceae</taxon>
        <taxon>Flavobacterium</taxon>
    </lineage>
</organism>
<dbReference type="KEGG" id="falb:HYN59_14610"/>
<keyword evidence="6" id="KW-1185">Reference proteome</keyword>
<accession>A0A2S1R0V1</accession>
<dbReference type="GO" id="GO:0006310">
    <property type="term" value="P:DNA recombination"/>
    <property type="evidence" value="ECO:0007669"/>
    <property type="project" value="UniProtKB-KW"/>
</dbReference>
<dbReference type="Pfam" id="PF00589">
    <property type="entry name" value="Phage_integrase"/>
    <property type="match status" value="1"/>
</dbReference>
<evidence type="ECO:0000259" key="4">
    <source>
        <dbReference type="PROSITE" id="PS51898"/>
    </source>
</evidence>
<dbReference type="InterPro" id="IPR035386">
    <property type="entry name" value="Arm-DNA-bind_5"/>
</dbReference>
<dbReference type="InterPro" id="IPR010998">
    <property type="entry name" value="Integrase_recombinase_N"/>
</dbReference>
<evidence type="ECO:0000313" key="6">
    <source>
        <dbReference type="Proteomes" id="UP000244929"/>
    </source>
</evidence>
<dbReference type="SUPFAM" id="SSF56349">
    <property type="entry name" value="DNA breaking-rejoining enzymes"/>
    <property type="match status" value="1"/>
</dbReference>
<evidence type="ECO:0000313" key="5">
    <source>
        <dbReference type="EMBL" id="AWH86264.1"/>
    </source>
</evidence>
<evidence type="ECO:0000256" key="3">
    <source>
        <dbReference type="ARBA" id="ARBA00023172"/>
    </source>
</evidence>
<feature type="domain" description="Tyr recombinase" evidence="4">
    <location>
        <begin position="207"/>
        <end position="374"/>
    </location>
</feature>
<sequence>MKRIKVTLRKKAMSNGKLSLYLDFYPPYFNVHTGMYSRREFLRIHLIAKPKNQIDKITNIENLHTAELMCTKRQNEVNKEFIYTPFEIEQLRKTKAMESSFLKYFKKQADYREGPNKLIWDSSIAHFEIFSESREFRFKDINTDLAEDFKEYLLKAKSLRETGKRLSKNTALSYLNKFKATLRKAYKEQILASDVNAAVNSIPEEESMRNYLTLEEAQALSRTPCDKEIIKRVSLFSILTGLRYSDIQNLKWDNVTGYGEDCHIRFRQEKTEQPETMPISLQAYLLLGEAGEKGQPVFEGLQKWDVYRHLPLWVAQAGITKHITFHCFRHTYATLQLSLGTDIFTVSKMLGHKSIKTTQVYTKIVDEKKKEAAKRISLD</sequence>
<gene>
    <name evidence="5" type="ORF">HYN59_14610</name>
</gene>